<dbReference type="Proteomes" id="UP000050863">
    <property type="component" value="Unassembled WGS sequence"/>
</dbReference>
<dbReference type="AlphaFoldDB" id="A0A0R3LBG8"/>
<evidence type="ECO:0000313" key="2">
    <source>
        <dbReference type="Proteomes" id="UP000050863"/>
    </source>
</evidence>
<name>A0A0R3LBG8_9BRAD</name>
<organism evidence="1 2">
    <name type="scientific">Bradyrhizobium jicamae</name>
    <dbReference type="NCBI Taxonomy" id="280332"/>
    <lineage>
        <taxon>Bacteria</taxon>
        <taxon>Pseudomonadati</taxon>
        <taxon>Pseudomonadota</taxon>
        <taxon>Alphaproteobacteria</taxon>
        <taxon>Hyphomicrobiales</taxon>
        <taxon>Nitrobacteraceae</taxon>
        <taxon>Bradyrhizobium</taxon>
    </lineage>
</organism>
<dbReference type="EMBL" id="LLXZ01000159">
    <property type="protein sequence ID" value="KRR02230.1"/>
    <property type="molecule type" value="Genomic_DNA"/>
</dbReference>
<sequence>MARNSATTGLESRAGESVFSSPVALAFVGTVVARRGVSDAQARKIYLDYLTRAQREQRPSKAA</sequence>
<keyword evidence="2" id="KW-1185">Reference proteome</keyword>
<protein>
    <submittedName>
        <fullName evidence="1">Uncharacterized protein</fullName>
    </submittedName>
</protein>
<comment type="caution">
    <text evidence="1">The sequence shown here is derived from an EMBL/GenBank/DDBJ whole genome shotgun (WGS) entry which is preliminary data.</text>
</comment>
<accession>A0A0R3LBG8</accession>
<proteinExistence type="predicted"/>
<evidence type="ECO:0000313" key="1">
    <source>
        <dbReference type="EMBL" id="KRR02230.1"/>
    </source>
</evidence>
<gene>
    <name evidence="1" type="ORF">CQ12_18600</name>
</gene>
<dbReference type="RefSeq" id="WP_057838158.1">
    <property type="nucleotide sequence ID" value="NZ_LLXZ01000159.1"/>
</dbReference>
<reference evidence="1 2" key="1">
    <citation type="submission" date="2014-03" db="EMBL/GenBank/DDBJ databases">
        <title>Bradyrhizobium valentinum sp. nov., isolated from effective nodules of Lupinus mariae-josephae, a lupine endemic of basic-lime soils in Eastern Spain.</title>
        <authorList>
            <person name="Duran D."/>
            <person name="Rey L."/>
            <person name="Navarro A."/>
            <person name="Busquets A."/>
            <person name="Imperial J."/>
            <person name="Ruiz-Argueso T."/>
        </authorList>
    </citation>
    <scope>NUCLEOTIDE SEQUENCE [LARGE SCALE GENOMIC DNA]</scope>
    <source>
        <strain evidence="1 2">PAC68</strain>
    </source>
</reference>
<dbReference type="OrthoDB" id="8244033at2"/>